<name>A0A369J9L5_HYPMA</name>
<proteinExistence type="predicted"/>
<accession>A0A369J9L5</accession>
<reference evidence="1" key="1">
    <citation type="submission" date="2018-04" db="EMBL/GenBank/DDBJ databases">
        <title>Whole genome sequencing of Hypsizygus marmoreus.</title>
        <authorList>
            <person name="Choi I.-G."/>
            <person name="Min B."/>
            <person name="Kim J.-G."/>
            <person name="Kim S."/>
            <person name="Oh Y.-L."/>
            <person name="Kong W.-S."/>
            <person name="Park H."/>
            <person name="Jeong J."/>
            <person name="Song E.-S."/>
        </authorList>
    </citation>
    <scope>NUCLEOTIDE SEQUENCE [LARGE SCALE GENOMIC DNA]</scope>
    <source>
        <strain evidence="1">51987-8</strain>
    </source>
</reference>
<dbReference type="InParanoid" id="A0A369J9L5"/>
<protein>
    <submittedName>
        <fullName evidence="1">Uncharacterized protein</fullName>
    </submittedName>
</protein>
<organism evidence="1 2">
    <name type="scientific">Hypsizygus marmoreus</name>
    <name type="common">White beech mushroom</name>
    <name type="synonym">Agaricus marmoreus</name>
    <dbReference type="NCBI Taxonomy" id="39966"/>
    <lineage>
        <taxon>Eukaryota</taxon>
        <taxon>Fungi</taxon>
        <taxon>Dikarya</taxon>
        <taxon>Basidiomycota</taxon>
        <taxon>Agaricomycotina</taxon>
        <taxon>Agaricomycetes</taxon>
        <taxon>Agaricomycetidae</taxon>
        <taxon>Agaricales</taxon>
        <taxon>Tricholomatineae</taxon>
        <taxon>Lyophyllaceae</taxon>
        <taxon>Hypsizygus</taxon>
    </lineage>
</organism>
<gene>
    <name evidence="1" type="ORF">Hypma_002925</name>
</gene>
<dbReference type="Proteomes" id="UP000076154">
    <property type="component" value="Unassembled WGS sequence"/>
</dbReference>
<sequence length="161" mass="18169">MLLNFNTSQRTIHMPPHYAHPNLVPQFSSPSPPPPRHVLSISDTHHTGSFGMLAGDVLLTAGVEYWAKDHWEIFAMKFSNDMPYNLLSVGPMSWWTGHVSDSEIFGTTLKIAHKLVFPSHRSLFQSPTLLWRFPLVSCLQVTGNHKYVAELQKTMAMWAAA</sequence>
<evidence type="ECO:0000313" key="1">
    <source>
        <dbReference type="EMBL" id="RDB16443.1"/>
    </source>
</evidence>
<comment type="caution">
    <text evidence="1">The sequence shown here is derived from an EMBL/GenBank/DDBJ whole genome shotgun (WGS) entry which is preliminary data.</text>
</comment>
<keyword evidence="2" id="KW-1185">Reference proteome</keyword>
<dbReference type="EMBL" id="LUEZ02000124">
    <property type="protein sequence ID" value="RDB16443.1"/>
    <property type="molecule type" value="Genomic_DNA"/>
</dbReference>
<evidence type="ECO:0000313" key="2">
    <source>
        <dbReference type="Proteomes" id="UP000076154"/>
    </source>
</evidence>
<dbReference type="AlphaFoldDB" id="A0A369J9L5"/>